<evidence type="ECO:0000256" key="1">
    <source>
        <dbReference type="SAM" id="MobiDB-lite"/>
    </source>
</evidence>
<feature type="region of interest" description="Disordered" evidence="1">
    <location>
        <begin position="235"/>
        <end position="256"/>
    </location>
</feature>
<dbReference type="EMBL" id="FLQU01002019">
    <property type="protein sequence ID" value="SBS95340.1"/>
    <property type="molecule type" value="Genomic_DNA"/>
</dbReference>
<accession>A0A1A8WU11</accession>
<evidence type="ECO:0000313" key="2">
    <source>
        <dbReference type="EMBL" id="SBS95340.1"/>
    </source>
</evidence>
<evidence type="ECO:0000313" key="3">
    <source>
        <dbReference type="Proteomes" id="UP000078560"/>
    </source>
</evidence>
<feature type="compositionally biased region" description="Polar residues" evidence="1">
    <location>
        <begin position="236"/>
        <end position="256"/>
    </location>
</feature>
<sequence>MPGYIVSECTLGEGDLPAKDFDVKWKKDTNFSEFEDAVNSEDKINDMKNWILRFDGQLLNIYKESSTAEFIPMQEKRCRDLNYYVNYMLHHIPIITNQTEDATEIKENFQRFVQAIFTGWIKFKCTRVQKVYTPTMFLIKELDDYCENKNAFKTKLKKYDKITCCKYAKHVNETKRFFHRYISYGQVKKEDESFDIDENCTLKKFGKTFPNVICNNDNMSEIETDEIQIPPGYENLSGTQQTMSTETHPEDSFNSSPTKIALTSVSTLLGACLSGLYLYRNSFVGSMLRNFQNKNHISQEDAYNDVNEIISEDPSRYLDTIQKNNLFHIAYDSMNN</sequence>
<reference evidence="3" key="1">
    <citation type="submission" date="2016-05" db="EMBL/GenBank/DDBJ databases">
        <authorList>
            <person name="Naeem Raeece"/>
        </authorList>
    </citation>
    <scope>NUCLEOTIDE SEQUENCE [LARGE SCALE GENOMIC DNA]</scope>
</reference>
<organism evidence="2 3">
    <name type="scientific">Plasmodium ovale curtisi</name>
    <dbReference type="NCBI Taxonomy" id="864141"/>
    <lineage>
        <taxon>Eukaryota</taxon>
        <taxon>Sar</taxon>
        <taxon>Alveolata</taxon>
        <taxon>Apicomplexa</taxon>
        <taxon>Aconoidasida</taxon>
        <taxon>Haemosporida</taxon>
        <taxon>Plasmodiidae</taxon>
        <taxon>Plasmodium</taxon>
        <taxon>Plasmodium (Plasmodium)</taxon>
    </lineage>
</organism>
<name>A0A1A8WU11_PLAOA</name>
<proteinExistence type="predicted"/>
<gene>
    <name evidence="2" type="ORF">POVCU2_0095130</name>
</gene>
<dbReference type="Proteomes" id="UP000078560">
    <property type="component" value="Unassembled WGS sequence"/>
</dbReference>
<protein>
    <submittedName>
        <fullName evidence="2">PIR Superfamily Protein</fullName>
    </submittedName>
</protein>
<dbReference type="AlphaFoldDB" id="A0A1A8WU11"/>